<proteinExistence type="predicted"/>
<evidence type="ECO:0000256" key="1">
    <source>
        <dbReference type="ARBA" id="ARBA00011738"/>
    </source>
</evidence>
<dbReference type="CDD" id="cd03045">
    <property type="entry name" value="GST_N_Delta_Epsilon"/>
    <property type="match status" value="1"/>
</dbReference>
<accession>A0A7R8YUV0</accession>
<dbReference type="InParanoid" id="A0A7R8YUV0"/>
<feature type="domain" description="GST N-terminal" evidence="2">
    <location>
        <begin position="2"/>
        <end position="83"/>
    </location>
</feature>
<dbReference type="OrthoDB" id="2309723at2759"/>
<dbReference type="PANTHER" id="PTHR43969">
    <property type="entry name" value="GLUTATHIONE S TRANSFERASE D10, ISOFORM A-RELATED"/>
    <property type="match status" value="1"/>
</dbReference>
<evidence type="ECO:0000313" key="5">
    <source>
        <dbReference type="Proteomes" id="UP000594454"/>
    </source>
</evidence>
<dbReference type="PANTHER" id="PTHR43969:SF4">
    <property type="entry name" value="FI01423P-RELATED"/>
    <property type="match status" value="1"/>
</dbReference>
<sequence>MVKPILYGSDLSPPVRAVLLTVNAIGLDFNYHEVKVFENEHLSEEYVKKNPQHTIPMLEDDGKYIWDSHAVSVYLIEKYGDDQFLYPKDLYKRAVIDQRLHFDSGVLFPSLQKCWASVRTKGSVQDEDNSKVLDAYGFLEKFLATDLYLAGNCVTVADFCCVATITTLALCVAVDATKFPKLSEWLQRMTLLPYYQKANAGLAKSAELFQKMAKSVKP</sequence>
<keyword evidence="5" id="KW-1185">Reference proteome</keyword>
<dbReference type="InterPro" id="IPR036249">
    <property type="entry name" value="Thioredoxin-like_sf"/>
</dbReference>
<dbReference type="PROSITE" id="PS50404">
    <property type="entry name" value="GST_NTER"/>
    <property type="match status" value="1"/>
</dbReference>
<dbReference type="Pfam" id="PF00043">
    <property type="entry name" value="GST_C"/>
    <property type="match status" value="1"/>
</dbReference>
<dbReference type="AlphaFoldDB" id="A0A7R8YUV0"/>
<dbReference type="OMA" id="KNVDFEF"/>
<dbReference type="CDD" id="cd03177">
    <property type="entry name" value="GST_C_Delta_Epsilon"/>
    <property type="match status" value="1"/>
</dbReference>
<dbReference type="InterPro" id="IPR010987">
    <property type="entry name" value="Glutathione-S-Trfase_C-like"/>
</dbReference>
<protein>
    <recommendedName>
        <fullName evidence="6">Glutathione S-transferase 1-like</fullName>
    </recommendedName>
</protein>
<organism evidence="4 5">
    <name type="scientific">Hermetia illucens</name>
    <name type="common">Black soldier fly</name>
    <dbReference type="NCBI Taxonomy" id="343691"/>
    <lineage>
        <taxon>Eukaryota</taxon>
        <taxon>Metazoa</taxon>
        <taxon>Ecdysozoa</taxon>
        <taxon>Arthropoda</taxon>
        <taxon>Hexapoda</taxon>
        <taxon>Insecta</taxon>
        <taxon>Pterygota</taxon>
        <taxon>Neoptera</taxon>
        <taxon>Endopterygota</taxon>
        <taxon>Diptera</taxon>
        <taxon>Brachycera</taxon>
        <taxon>Stratiomyomorpha</taxon>
        <taxon>Stratiomyidae</taxon>
        <taxon>Hermetiinae</taxon>
        <taxon>Hermetia</taxon>
    </lineage>
</organism>
<feature type="domain" description="GST C-terminal" evidence="3">
    <location>
        <begin position="89"/>
        <end position="215"/>
    </location>
</feature>
<dbReference type="InterPro" id="IPR004046">
    <property type="entry name" value="GST_C"/>
</dbReference>
<evidence type="ECO:0008006" key="6">
    <source>
        <dbReference type="Google" id="ProtNLM"/>
    </source>
</evidence>
<dbReference type="FunFam" id="1.20.1050.10:FF:000007">
    <property type="entry name" value="Glutathione S-transferase 1-1"/>
    <property type="match status" value="1"/>
</dbReference>
<dbReference type="SFLD" id="SFLDG01153">
    <property type="entry name" value="Main.4:_Theta-like"/>
    <property type="match status" value="1"/>
</dbReference>
<dbReference type="SFLD" id="SFLDG00358">
    <property type="entry name" value="Main_(cytGST)"/>
    <property type="match status" value="1"/>
</dbReference>
<dbReference type="SMR" id="A0A7R8YUV0"/>
<reference evidence="4 5" key="1">
    <citation type="submission" date="2020-11" db="EMBL/GenBank/DDBJ databases">
        <authorList>
            <person name="Wallbank WR R."/>
            <person name="Pardo Diaz C."/>
            <person name="Kozak K."/>
            <person name="Martin S."/>
            <person name="Jiggins C."/>
            <person name="Moest M."/>
            <person name="Warren A I."/>
            <person name="Generalovic N T."/>
            <person name="Byers J.R.P. K."/>
            <person name="Montejo-Kovacevich G."/>
            <person name="Yen C E."/>
        </authorList>
    </citation>
    <scope>NUCLEOTIDE SEQUENCE [LARGE SCALE GENOMIC DNA]</scope>
</reference>
<dbReference type="PROSITE" id="PS50405">
    <property type="entry name" value="GST_CTER"/>
    <property type="match status" value="1"/>
</dbReference>
<dbReference type="GO" id="GO:0006749">
    <property type="term" value="P:glutathione metabolic process"/>
    <property type="evidence" value="ECO:0007669"/>
    <property type="project" value="TreeGrafter"/>
</dbReference>
<evidence type="ECO:0000259" key="2">
    <source>
        <dbReference type="PROSITE" id="PS50404"/>
    </source>
</evidence>
<dbReference type="EMBL" id="LR899010">
    <property type="protein sequence ID" value="CAD7083159.1"/>
    <property type="molecule type" value="Genomic_DNA"/>
</dbReference>
<dbReference type="InterPro" id="IPR040079">
    <property type="entry name" value="Glutathione_S-Trfase"/>
</dbReference>
<dbReference type="FunFam" id="3.40.30.10:FF:000034">
    <property type="entry name" value="glutathione S-transferase 1"/>
    <property type="match status" value="1"/>
</dbReference>
<evidence type="ECO:0000313" key="4">
    <source>
        <dbReference type="EMBL" id="CAD7083159.1"/>
    </source>
</evidence>
<dbReference type="Gene3D" id="3.40.30.10">
    <property type="entry name" value="Glutaredoxin"/>
    <property type="match status" value="1"/>
</dbReference>
<dbReference type="SUPFAM" id="SSF52833">
    <property type="entry name" value="Thioredoxin-like"/>
    <property type="match status" value="1"/>
</dbReference>
<evidence type="ECO:0000259" key="3">
    <source>
        <dbReference type="PROSITE" id="PS50405"/>
    </source>
</evidence>
<gene>
    <name evidence="4" type="ORF">HERILL_LOCUS6136</name>
</gene>
<dbReference type="Proteomes" id="UP000594454">
    <property type="component" value="Chromosome 2"/>
</dbReference>
<dbReference type="SFLD" id="SFLDS00019">
    <property type="entry name" value="Glutathione_Transferase_(cytos"/>
    <property type="match status" value="1"/>
</dbReference>
<name>A0A7R8YUV0_HERIL</name>
<comment type="subunit">
    <text evidence="1">Homodimer.</text>
</comment>
<dbReference type="InterPro" id="IPR036282">
    <property type="entry name" value="Glutathione-S-Trfase_C_sf"/>
</dbReference>
<dbReference type="GO" id="GO:0004364">
    <property type="term" value="F:glutathione transferase activity"/>
    <property type="evidence" value="ECO:0007669"/>
    <property type="project" value="TreeGrafter"/>
</dbReference>
<dbReference type="SUPFAM" id="SSF47616">
    <property type="entry name" value="GST C-terminal domain-like"/>
    <property type="match status" value="1"/>
</dbReference>
<dbReference type="Pfam" id="PF13417">
    <property type="entry name" value="GST_N_3"/>
    <property type="match status" value="1"/>
</dbReference>
<dbReference type="InterPro" id="IPR004045">
    <property type="entry name" value="Glutathione_S-Trfase_N"/>
</dbReference>
<dbReference type="Gene3D" id="1.20.1050.10">
    <property type="match status" value="1"/>
</dbReference>